<evidence type="ECO:0000313" key="1">
    <source>
        <dbReference type="EMBL" id="PKF35511.1"/>
    </source>
</evidence>
<reference evidence="1 2" key="1">
    <citation type="submission" date="2017-12" db="EMBL/GenBank/DDBJ databases">
        <title>Draft Genome sequences of multiple microbial strains isolated from spacecraft associated surfaces.</title>
        <authorList>
            <person name="Seuylemezian A."/>
            <person name="Vaishampayan P."/>
            <person name="Venkateswaran K."/>
        </authorList>
    </citation>
    <scope>NUCLEOTIDE SEQUENCE [LARGE SCALE GENOMIC DNA]</scope>
    <source>
        <strain evidence="1 2">2P01AA</strain>
    </source>
</reference>
<evidence type="ECO:0000313" key="2">
    <source>
        <dbReference type="Proteomes" id="UP000233553"/>
    </source>
</evidence>
<dbReference type="RefSeq" id="WP_101235732.1">
    <property type="nucleotide sequence ID" value="NZ_PISJ01000005.1"/>
</dbReference>
<comment type="caution">
    <text evidence="1">The sequence shown here is derived from an EMBL/GenBank/DDBJ whole genome shotgun (WGS) entry which is preliminary data.</text>
</comment>
<dbReference type="AlphaFoldDB" id="A0A2N0WIC1"/>
<proteinExistence type="predicted"/>
<dbReference type="Proteomes" id="UP000233553">
    <property type="component" value="Unassembled WGS sequence"/>
</dbReference>
<organism evidence="1 2">
    <name type="scientific">Acinetobacter proteolyticus</name>
    <dbReference type="NCBI Taxonomy" id="1776741"/>
    <lineage>
        <taxon>Bacteria</taxon>
        <taxon>Pseudomonadati</taxon>
        <taxon>Pseudomonadota</taxon>
        <taxon>Gammaproteobacteria</taxon>
        <taxon>Moraxellales</taxon>
        <taxon>Moraxellaceae</taxon>
        <taxon>Acinetobacter</taxon>
    </lineage>
</organism>
<gene>
    <name evidence="1" type="ORF">CW311_04270</name>
</gene>
<protein>
    <submittedName>
        <fullName evidence="1">Uncharacterized protein</fullName>
    </submittedName>
</protein>
<dbReference type="EMBL" id="PISJ01000005">
    <property type="protein sequence ID" value="PKF35511.1"/>
    <property type="molecule type" value="Genomic_DNA"/>
</dbReference>
<sequence length="162" mass="18916">MRNNAIRLIQHYKIDLAKQIIENQPEFVLNEIDQAETMYNRRTQKYIVRGPQSAMIQLEKGSADYFHSTMPYHSSFYTECAQLKELIRLIASHDLIERLGGLHAANTAIDSCNWMEKAYCFKLRHGCIKSDLPRDCCVDIELIKQAIEDWKLIYEISEVMSK</sequence>
<name>A0A2N0WIC1_9GAMM</name>
<accession>A0A2N0WIC1</accession>